<comment type="subcellular location">
    <subcellularLocation>
        <location evidence="1 9">Cell membrane</location>
        <topology evidence="1 9">Multi-pass membrane protein</topology>
    </subcellularLocation>
</comment>
<accession>A0A1M6M585</accession>
<dbReference type="InterPro" id="IPR035906">
    <property type="entry name" value="MetI-like_sf"/>
</dbReference>
<dbReference type="Proteomes" id="UP000184465">
    <property type="component" value="Unassembled WGS sequence"/>
</dbReference>
<dbReference type="InterPro" id="IPR010065">
    <property type="entry name" value="AA_ABC_transptr_permease_3TM"/>
</dbReference>
<organism evidence="11 12">
    <name type="scientific">Paramaledivibacter caminithermalis (strain DSM 15212 / CIP 107654 / DViRD3)</name>
    <name type="common">Clostridium caminithermale</name>
    <dbReference type="NCBI Taxonomy" id="1121301"/>
    <lineage>
        <taxon>Bacteria</taxon>
        <taxon>Bacillati</taxon>
        <taxon>Bacillota</taxon>
        <taxon>Clostridia</taxon>
        <taxon>Peptostreptococcales</taxon>
        <taxon>Caminicellaceae</taxon>
        <taxon>Paramaledivibacter</taxon>
    </lineage>
</organism>
<keyword evidence="5 9" id="KW-0812">Transmembrane</keyword>
<dbReference type="EMBL" id="FRAG01000009">
    <property type="protein sequence ID" value="SHJ78644.1"/>
    <property type="molecule type" value="Genomic_DNA"/>
</dbReference>
<dbReference type="PROSITE" id="PS50928">
    <property type="entry name" value="ABC_TM1"/>
    <property type="match status" value="1"/>
</dbReference>
<dbReference type="RefSeq" id="WP_073147696.1">
    <property type="nucleotide sequence ID" value="NZ_FRAG01000009.1"/>
</dbReference>
<keyword evidence="6" id="KW-0029">Amino-acid transport</keyword>
<keyword evidence="8 9" id="KW-0472">Membrane</keyword>
<keyword evidence="3 9" id="KW-0813">Transport</keyword>
<dbReference type="SUPFAM" id="SSF161098">
    <property type="entry name" value="MetI-like"/>
    <property type="match status" value="1"/>
</dbReference>
<name>A0A1M6M585_PARC5</name>
<dbReference type="InterPro" id="IPR000515">
    <property type="entry name" value="MetI-like"/>
</dbReference>
<evidence type="ECO:0000259" key="10">
    <source>
        <dbReference type="PROSITE" id="PS50928"/>
    </source>
</evidence>
<dbReference type="STRING" id="1121301.SAMN02745912_01060"/>
<dbReference type="Pfam" id="PF00528">
    <property type="entry name" value="BPD_transp_1"/>
    <property type="match status" value="1"/>
</dbReference>
<evidence type="ECO:0000256" key="1">
    <source>
        <dbReference type="ARBA" id="ARBA00004651"/>
    </source>
</evidence>
<dbReference type="PANTHER" id="PTHR30614:SF0">
    <property type="entry name" value="L-CYSTINE TRANSPORT SYSTEM PERMEASE PROTEIN TCYL"/>
    <property type="match status" value="1"/>
</dbReference>
<dbReference type="Gene3D" id="1.10.3720.10">
    <property type="entry name" value="MetI-like"/>
    <property type="match status" value="1"/>
</dbReference>
<dbReference type="InterPro" id="IPR043429">
    <property type="entry name" value="ArtM/GltK/GlnP/TcyL/YhdX-like"/>
</dbReference>
<sequence length="223" mass="24789">MNINFEPMFMLEVFPRILKYVYVTLGIAVISMFIGLCIGTLIALIRIYKIKGLNSFMKVYISFFRGTPLLVQLFLLYYGLPQVIPKLAEMNAYTAAFIGLSLNSGAYMSEIIRGAIGAIDKGQMEACLSVGMTSWQGMKRVILPQAARVAIPALGNTFISLLKESSLAFTLGVSEMLAQAKMAAAATYRVFESYLVVALMYWMITIVFSYIQGKIEEKLSKAY</sequence>
<dbReference type="FunFam" id="1.10.3720.10:FF:000009">
    <property type="entry name" value="Amino acid ABC transporter permease"/>
    <property type="match status" value="1"/>
</dbReference>
<dbReference type="GO" id="GO:0043190">
    <property type="term" value="C:ATP-binding cassette (ABC) transporter complex"/>
    <property type="evidence" value="ECO:0007669"/>
    <property type="project" value="InterPro"/>
</dbReference>
<proteinExistence type="inferred from homology"/>
<comment type="similarity">
    <text evidence="2 9">Belongs to the binding-protein-dependent transport system permease family.</text>
</comment>
<protein>
    <submittedName>
        <fullName evidence="11">Amino acid ABC transporter membrane protein, PAAT family (TC 3.A.1.3.-)</fullName>
    </submittedName>
</protein>
<dbReference type="CDD" id="cd06261">
    <property type="entry name" value="TM_PBP2"/>
    <property type="match status" value="1"/>
</dbReference>
<gene>
    <name evidence="11" type="ORF">SAMN02745912_01060</name>
</gene>
<dbReference type="OrthoDB" id="9787841at2"/>
<feature type="transmembrane region" description="Helical" evidence="9">
    <location>
        <begin position="20"/>
        <end position="47"/>
    </location>
</feature>
<evidence type="ECO:0000256" key="3">
    <source>
        <dbReference type="ARBA" id="ARBA00022448"/>
    </source>
</evidence>
<evidence type="ECO:0000256" key="7">
    <source>
        <dbReference type="ARBA" id="ARBA00022989"/>
    </source>
</evidence>
<evidence type="ECO:0000256" key="9">
    <source>
        <dbReference type="RuleBase" id="RU363032"/>
    </source>
</evidence>
<dbReference type="PANTHER" id="PTHR30614">
    <property type="entry name" value="MEMBRANE COMPONENT OF AMINO ACID ABC TRANSPORTER"/>
    <property type="match status" value="1"/>
</dbReference>
<dbReference type="NCBIfam" id="TIGR01726">
    <property type="entry name" value="HEQRo_perm_3TM"/>
    <property type="match status" value="1"/>
</dbReference>
<evidence type="ECO:0000256" key="2">
    <source>
        <dbReference type="ARBA" id="ARBA00009306"/>
    </source>
</evidence>
<dbReference type="GO" id="GO:0015184">
    <property type="term" value="F:L-cystine transmembrane transporter activity"/>
    <property type="evidence" value="ECO:0007669"/>
    <property type="project" value="TreeGrafter"/>
</dbReference>
<evidence type="ECO:0000256" key="8">
    <source>
        <dbReference type="ARBA" id="ARBA00023136"/>
    </source>
</evidence>
<reference evidence="11 12" key="1">
    <citation type="submission" date="2016-11" db="EMBL/GenBank/DDBJ databases">
        <authorList>
            <person name="Jaros S."/>
            <person name="Januszkiewicz K."/>
            <person name="Wedrychowicz H."/>
        </authorList>
    </citation>
    <scope>NUCLEOTIDE SEQUENCE [LARGE SCALE GENOMIC DNA]</scope>
    <source>
        <strain evidence="11 12">DSM 15212</strain>
    </source>
</reference>
<evidence type="ECO:0000256" key="5">
    <source>
        <dbReference type="ARBA" id="ARBA00022692"/>
    </source>
</evidence>
<dbReference type="AlphaFoldDB" id="A0A1M6M585"/>
<evidence type="ECO:0000313" key="12">
    <source>
        <dbReference type="Proteomes" id="UP000184465"/>
    </source>
</evidence>
<feature type="domain" description="ABC transmembrane type-1" evidence="10">
    <location>
        <begin position="21"/>
        <end position="212"/>
    </location>
</feature>
<keyword evidence="7 9" id="KW-1133">Transmembrane helix</keyword>
<evidence type="ECO:0000313" key="11">
    <source>
        <dbReference type="EMBL" id="SHJ78644.1"/>
    </source>
</evidence>
<feature type="transmembrane region" description="Helical" evidence="9">
    <location>
        <begin position="191"/>
        <end position="211"/>
    </location>
</feature>
<keyword evidence="12" id="KW-1185">Reference proteome</keyword>
<keyword evidence="4" id="KW-1003">Cell membrane</keyword>
<feature type="transmembrane region" description="Helical" evidence="9">
    <location>
        <begin position="59"/>
        <end position="80"/>
    </location>
</feature>
<evidence type="ECO:0000256" key="4">
    <source>
        <dbReference type="ARBA" id="ARBA00022475"/>
    </source>
</evidence>
<evidence type="ECO:0000256" key="6">
    <source>
        <dbReference type="ARBA" id="ARBA00022970"/>
    </source>
</evidence>